<comment type="caution">
    <text evidence="9">The sequence shown here is derived from an EMBL/GenBank/DDBJ whole genome shotgun (WGS) entry which is preliminary data.</text>
</comment>
<sequence>MTFNSIDFLIFFPIVTIIYFIIPSKLKWIWLLVSSYYFYMCWNPKYAILIAISTISTYLTGLLIEKSCLINEKNKSKLLKRFLVLMSFLTNLGILFLFKYYKFFTRGINVLISIFDITVKFPAFDFMLPVGISFYTFQALSYTIDVYRGDIKAEKNLGKYALFVSFFPQLVAGPIVKSKDLLHQFNEVHNFEYLRVKNALVQMLWGYFKKIFIADRLAILVNTVFDSPSEYGASQIIIASIFFTFQIYCDFSSYSDIAIGAAKVMGFILPENFRQPYLSKSIKDFWRRWHITLSSWFKDYVYIPLGGNKKGSFRKYLNIMIVFLLSGLWHGASLTFIIWGVLHGIYEIVGGITRGIKDKIIRKYGIRKDFVSYQILQVFTTFFLVSFAWIFFRANSFNDIRIIFRNLFLHNESILQDGTLFNLIISRDEFIVAVIGIVILIIIDILKEKINLLEVLSHKKIIYRWGIYISIILIIIILGVYGSGYSEQQFIYCQF</sequence>
<feature type="transmembrane region" description="Helical" evidence="8">
    <location>
        <begin position="7"/>
        <end position="26"/>
    </location>
</feature>
<dbReference type="PIRSF" id="PIRSF016636">
    <property type="entry name" value="AlgI_DltB"/>
    <property type="match status" value="1"/>
</dbReference>
<evidence type="ECO:0000256" key="6">
    <source>
        <dbReference type="ARBA" id="ARBA00023136"/>
    </source>
</evidence>
<keyword evidence="7" id="KW-0808">Transferase</keyword>
<protein>
    <submittedName>
        <fullName evidence="9">MBOAT family protein</fullName>
    </submittedName>
</protein>
<evidence type="ECO:0000313" key="9">
    <source>
        <dbReference type="EMBL" id="MBW6409938.1"/>
    </source>
</evidence>
<organism evidence="9 10">
    <name type="scientific">Clostridium weizhouense</name>
    <dbReference type="NCBI Taxonomy" id="2859781"/>
    <lineage>
        <taxon>Bacteria</taxon>
        <taxon>Bacillati</taxon>
        <taxon>Bacillota</taxon>
        <taxon>Clostridia</taxon>
        <taxon>Eubacteriales</taxon>
        <taxon>Clostridiaceae</taxon>
        <taxon>Clostridium</taxon>
    </lineage>
</organism>
<dbReference type="PIRSF" id="PIRSF500217">
    <property type="entry name" value="AlgI"/>
    <property type="match status" value="1"/>
</dbReference>
<keyword evidence="7" id="KW-0012">Acyltransferase</keyword>
<gene>
    <name evidence="9" type="ORF">KYD98_07515</name>
</gene>
<proteinExistence type="inferred from homology"/>
<feature type="transmembrane region" description="Helical" evidence="8">
    <location>
        <begin position="121"/>
        <end position="145"/>
    </location>
</feature>
<evidence type="ECO:0000256" key="7">
    <source>
        <dbReference type="PIRNR" id="PIRNR016636"/>
    </source>
</evidence>
<comment type="subcellular location">
    <subcellularLocation>
        <location evidence="1">Cell membrane</location>
        <topology evidence="1">Multi-pass membrane protein</topology>
    </subcellularLocation>
</comment>
<keyword evidence="4 8" id="KW-0812">Transmembrane</keyword>
<evidence type="ECO:0000256" key="2">
    <source>
        <dbReference type="ARBA" id="ARBA00010323"/>
    </source>
</evidence>
<dbReference type="Pfam" id="PF03062">
    <property type="entry name" value="MBOAT"/>
    <property type="match status" value="1"/>
</dbReference>
<accession>A0ABS7AMR5</accession>
<feature type="transmembrane region" description="Helical" evidence="8">
    <location>
        <begin position="430"/>
        <end position="446"/>
    </location>
</feature>
<name>A0ABS7AMR5_9CLOT</name>
<dbReference type="Proteomes" id="UP001519921">
    <property type="component" value="Unassembled WGS sequence"/>
</dbReference>
<keyword evidence="3 7" id="KW-1003">Cell membrane</keyword>
<dbReference type="PANTHER" id="PTHR13285:SF18">
    <property type="entry name" value="PROTEIN-CYSTEINE N-PALMITOYLTRANSFERASE RASP"/>
    <property type="match status" value="1"/>
</dbReference>
<feature type="transmembrane region" description="Helical" evidence="8">
    <location>
        <begin position="467"/>
        <end position="485"/>
    </location>
</feature>
<dbReference type="PANTHER" id="PTHR13285">
    <property type="entry name" value="ACYLTRANSFERASE"/>
    <property type="match status" value="1"/>
</dbReference>
<evidence type="ECO:0000313" key="10">
    <source>
        <dbReference type="Proteomes" id="UP001519921"/>
    </source>
</evidence>
<dbReference type="RefSeq" id="WP_219778994.1">
    <property type="nucleotide sequence ID" value="NZ_JAHXPT010000004.1"/>
</dbReference>
<dbReference type="InterPro" id="IPR024194">
    <property type="entry name" value="Ac/AlaTfrase_AlgI/DltB"/>
</dbReference>
<feature type="transmembrane region" description="Helical" evidence="8">
    <location>
        <begin position="82"/>
        <end position="101"/>
    </location>
</feature>
<dbReference type="InterPro" id="IPR051085">
    <property type="entry name" value="MB_O-acyltransferase"/>
</dbReference>
<evidence type="ECO:0000256" key="8">
    <source>
        <dbReference type="SAM" id="Phobius"/>
    </source>
</evidence>
<dbReference type="EMBL" id="JAHXPT010000004">
    <property type="protein sequence ID" value="MBW6409938.1"/>
    <property type="molecule type" value="Genomic_DNA"/>
</dbReference>
<evidence type="ECO:0000256" key="5">
    <source>
        <dbReference type="ARBA" id="ARBA00022989"/>
    </source>
</evidence>
<keyword evidence="6 7" id="KW-0472">Membrane</keyword>
<feature type="transmembrane region" description="Helical" evidence="8">
    <location>
        <begin position="46"/>
        <end position="70"/>
    </location>
</feature>
<keyword evidence="5 8" id="KW-1133">Transmembrane helix</keyword>
<keyword evidence="10" id="KW-1185">Reference proteome</keyword>
<comment type="similarity">
    <text evidence="2 7">Belongs to the membrane-bound acyltransferase family.</text>
</comment>
<dbReference type="InterPro" id="IPR028362">
    <property type="entry name" value="AlgI"/>
</dbReference>
<dbReference type="InterPro" id="IPR004299">
    <property type="entry name" value="MBOAT_fam"/>
</dbReference>
<evidence type="ECO:0000256" key="4">
    <source>
        <dbReference type="ARBA" id="ARBA00022692"/>
    </source>
</evidence>
<feature type="transmembrane region" description="Helical" evidence="8">
    <location>
        <begin position="316"/>
        <end position="349"/>
    </location>
</feature>
<feature type="transmembrane region" description="Helical" evidence="8">
    <location>
        <begin position="370"/>
        <end position="392"/>
    </location>
</feature>
<reference evidence="9 10" key="1">
    <citation type="submission" date="2021-07" db="EMBL/GenBank/DDBJ databases">
        <title>Clostridium weizhouense sp. nov., an anaerobic bacterium isolated from activated sludge of Petroleum wastewater.</title>
        <authorList>
            <person name="Li Q."/>
        </authorList>
    </citation>
    <scope>NUCLEOTIDE SEQUENCE [LARGE SCALE GENOMIC DNA]</scope>
    <source>
        <strain evidence="9 10">YB-6</strain>
    </source>
</reference>
<evidence type="ECO:0000256" key="1">
    <source>
        <dbReference type="ARBA" id="ARBA00004651"/>
    </source>
</evidence>
<evidence type="ECO:0000256" key="3">
    <source>
        <dbReference type="ARBA" id="ARBA00022475"/>
    </source>
</evidence>